<keyword evidence="2" id="KW-1185">Reference proteome</keyword>
<evidence type="ECO:0000313" key="2">
    <source>
        <dbReference type="Proteomes" id="UP001163324"/>
    </source>
</evidence>
<gene>
    <name evidence="1" type="ORF">N3K66_000499</name>
</gene>
<name>A0ACC0VC29_9HYPO</name>
<proteinExistence type="predicted"/>
<sequence length="533" mass="57639">MTPNTGTSPPSYQSRQAYTVPPGTYDAALINHFTGVSLNGMPIGNPHGGVPMAHHGGWIVAHGPEGGMISPPMHAVHPPMASSHPGNENPYTYPMAAPGGLGSPIFGVPMHMVPNHQEASQRRPERVGHSDVPGLENRRGSYSTTESTPATPYWAGISRRENGPRVASSLTPSPQHLGMATLNIDAPKQGGQTTPDIMSDEEWKQLLSESPSIPPAVPAVFTPPDQMKSLEQSLDNRIAGNRNVYIRGLHPTTDDELLYKFASRFGRVETSKAIIDTATGACKGFGFAKFAEVKESEKCIRGFHRLGYEVGFARESFNSRLKAEGDEGSTNLYISNLPKSLNEVELGTIFLGYTILSSKILRDNMGNSRGVGFARFETRDVCDEVIARFNGMGIGEEGLMMNIRYADTPAQKELKRLTAERRQFRTNEYNISAYGTPLVGYNASMYNQGTNWRRSGPSRSDQSASREEALKNPGSQVGESRADTSSCTDAAINTPTSSECDEGVTIHADPTEGPVATLSTQSSPSMQKGGFKK</sequence>
<reference evidence="1" key="1">
    <citation type="submission" date="2022-10" db="EMBL/GenBank/DDBJ databases">
        <title>Complete Genome of Trichothecium roseum strain YXFP-22015, a Plant Pathogen Isolated from Citrus.</title>
        <authorList>
            <person name="Wang Y."/>
            <person name="Zhu L."/>
        </authorList>
    </citation>
    <scope>NUCLEOTIDE SEQUENCE</scope>
    <source>
        <strain evidence="1">YXFP-22015</strain>
    </source>
</reference>
<evidence type="ECO:0000313" key="1">
    <source>
        <dbReference type="EMBL" id="KAI9903970.1"/>
    </source>
</evidence>
<protein>
    <submittedName>
        <fullName evidence="1">Uncharacterized protein</fullName>
    </submittedName>
</protein>
<accession>A0ACC0VC29</accession>
<dbReference type="EMBL" id="CM047940">
    <property type="protein sequence ID" value="KAI9903970.1"/>
    <property type="molecule type" value="Genomic_DNA"/>
</dbReference>
<organism evidence="1 2">
    <name type="scientific">Trichothecium roseum</name>
    <dbReference type="NCBI Taxonomy" id="47278"/>
    <lineage>
        <taxon>Eukaryota</taxon>
        <taxon>Fungi</taxon>
        <taxon>Dikarya</taxon>
        <taxon>Ascomycota</taxon>
        <taxon>Pezizomycotina</taxon>
        <taxon>Sordariomycetes</taxon>
        <taxon>Hypocreomycetidae</taxon>
        <taxon>Hypocreales</taxon>
        <taxon>Hypocreales incertae sedis</taxon>
        <taxon>Trichothecium</taxon>
    </lineage>
</organism>
<dbReference type="Proteomes" id="UP001163324">
    <property type="component" value="Chromosome 1"/>
</dbReference>
<comment type="caution">
    <text evidence="1">The sequence shown here is derived from an EMBL/GenBank/DDBJ whole genome shotgun (WGS) entry which is preliminary data.</text>
</comment>